<dbReference type="EMBL" id="BMAO01006387">
    <property type="protein sequence ID" value="GFR08203.1"/>
    <property type="molecule type" value="Genomic_DNA"/>
</dbReference>
<protein>
    <submittedName>
        <fullName evidence="2">Uncharacterized protein</fullName>
    </submittedName>
</protein>
<comment type="caution">
    <text evidence="2">The sequence shown here is derived from an EMBL/GenBank/DDBJ whole genome shotgun (WGS) entry which is preliminary data.</text>
</comment>
<reference evidence="2" key="1">
    <citation type="submission" date="2020-07" db="EMBL/GenBank/DDBJ databases">
        <title>Multicomponent nature underlies the extraordinary mechanical properties of spider dragline silk.</title>
        <authorList>
            <person name="Kono N."/>
            <person name="Nakamura H."/>
            <person name="Mori M."/>
            <person name="Yoshida Y."/>
            <person name="Ohtoshi R."/>
            <person name="Malay A.D."/>
            <person name="Moran D.A.P."/>
            <person name="Tomita M."/>
            <person name="Numata K."/>
            <person name="Arakawa K."/>
        </authorList>
    </citation>
    <scope>NUCLEOTIDE SEQUENCE</scope>
</reference>
<evidence type="ECO:0000313" key="2">
    <source>
        <dbReference type="EMBL" id="GFR08203.1"/>
    </source>
</evidence>
<accession>A0A8X6GP58</accession>
<proteinExistence type="predicted"/>
<feature type="region of interest" description="Disordered" evidence="1">
    <location>
        <begin position="1"/>
        <end position="23"/>
    </location>
</feature>
<gene>
    <name evidence="2" type="ORF">TNCT_646691</name>
</gene>
<evidence type="ECO:0000313" key="3">
    <source>
        <dbReference type="Proteomes" id="UP000887116"/>
    </source>
</evidence>
<evidence type="ECO:0000256" key="1">
    <source>
        <dbReference type="SAM" id="MobiDB-lite"/>
    </source>
</evidence>
<feature type="region of interest" description="Disordered" evidence="1">
    <location>
        <begin position="89"/>
        <end position="109"/>
    </location>
</feature>
<name>A0A8X6GP58_TRICU</name>
<feature type="compositionally biased region" description="Basic and acidic residues" evidence="1">
    <location>
        <begin position="91"/>
        <end position="102"/>
    </location>
</feature>
<dbReference type="Proteomes" id="UP000887116">
    <property type="component" value="Unassembled WGS sequence"/>
</dbReference>
<organism evidence="2 3">
    <name type="scientific">Trichonephila clavata</name>
    <name type="common">Joro spider</name>
    <name type="synonym">Nephila clavata</name>
    <dbReference type="NCBI Taxonomy" id="2740835"/>
    <lineage>
        <taxon>Eukaryota</taxon>
        <taxon>Metazoa</taxon>
        <taxon>Ecdysozoa</taxon>
        <taxon>Arthropoda</taxon>
        <taxon>Chelicerata</taxon>
        <taxon>Arachnida</taxon>
        <taxon>Araneae</taxon>
        <taxon>Araneomorphae</taxon>
        <taxon>Entelegynae</taxon>
        <taxon>Araneoidea</taxon>
        <taxon>Nephilidae</taxon>
        <taxon>Trichonephila</taxon>
    </lineage>
</organism>
<dbReference type="AlphaFoldDB" id="A0A8X6GP58"/>
<sequence>MSIPCNGMIQRSGRGLDSPESYPSTSLKAVVDAGSLNGVFAEHDEKGSLKFSTKDAVDDEIHRGVDRHQKVGNSHERWEEYIEVFDDVDEESKNVADQENNHHTQKHHG</sequence>
<keyword evidence="3" id="KW-1185">Reference proteome</keyword>